<dbReference type="InterPro" id="IPR016181">
    <property type="entry name" value="Acyl_CoA_acyltransferase"/>
</dbReference>
<reference evidence="1" key="1">
    <citation type="journal article" date="2020" name="mSystems">
        <title>Genome- and Community-Level Interaction Insights into Carbon Utilization and Element Cycling Functions of Hydrothermarchaeota in Hydrothermal Sediment.</title>
        <authorList>
            <person name="Zhou Z."/>
            <person name="Liu Y."/>
            <person name="Xu W."/>
            <person name="Pan J."/>
            <person name="Luo Z.H."/>
            <person name="Li M."/>
        </authorList>
    </citation>
    <scope>NUCLEOTIDE SEQUENCE [LARGE SCALE GENOMIC DNA]</scope>
    <source>
        <strain evidence="1">SpSt-1121</strain>
    </source>
</reference>
<proteinExistence type="predicted"/>
<protein>
    <submittedName>
        <fullName evidence="1">DUF1122 domain-containing protein</fullName>
    </submittedName>
</protein>
<organism evidence="1">
    <name type="scientific">Ignisphaera aggregans</name>
    <dbReference type="NCBI Taxonomy" id="334771"/>
    <lineage>
        <taxon>Archaea</taxon>
        <taxon>Thermoproteota</taxon>
        <taxon>Thermoprotei</taxon>
        <taxon>Desulfurococcales</taxon>
        <taxon>Desulfurococcaceae</taxon>
        <taxon>Ignisphaera</taxon>
    </lineage>
</organism>
<dbReference type="Pfam" id="PF06557">
    <property type="entry name" value="DUF1122"/>
    <property type="match status" value="1"/>
</dbReference>
<dbReference type="EMBL" id="DRZI01000069">
    <property type="protein sequence ID" value="HHP81389.1"/>
    <property type="molecule type" value="Genomic_DNA"/>
</dbReference>
<name>A0A7C5XM14_9CREN</name>
<comment type="caution">
    <text evidence="1">The sequence shown here is derived from an EMBL/GenBank/DDBJ whole genome shotgun (WGS) entry which is preliminary data.</text>
</comment>
<dbReference type="InterPro" id="IPR008304">
    <property type="entry name" value="UCP017998"/>
</dbReference>
<dbReference type="AlphaFoldDB" id="A0A7C5XM14"/>
<evidence type="ECO:0000313" key="1">
    <source>
        <dbReference type="EMBL" id="HHP81389.1"/>
    </source>
</evidence>
<accession>A0A7C5XM14</accession>
<sequence length="221" mass="26584">MVVSIAELVKSIEDGFIYRDVKFYGCRIRRGRFAEEVAIDMCIEIDKRSAVILYMKIFTGREPYYRKWIEIFNIMNIKLDEIEVKFYETPYESWLLDKSSQFLQGGEKLFVEYIGDFETSKQLERGYPIVASRLGYEMFLRGFTWFKNWYFPEGFMEGNPKIQGEKPVDLLARKRHLNDIFQEVKQFIEWFDIHSPIDSYEEKAYRRAKNVYRVLKEELAK</sequence>
<gene>
    <name evidence="1" type="ORF">ENM84_01845</name>
</gene>
<dbReference type="Gene3D" id="3.40.630.30">
    <property type="match status" value="1"/>
</dbReference>
<dbReference type="SUPFAM" id="SSF55729">
    <property type="entry name" value="Acyl-CoA N-acyltransferases (Nat)"/>
    <property type="match status" value="1"/>
</dbReference>